<keyword evidence="3" id="KW-1185">Reference proteome</keyword>
<sequence>MTLMKPLLFTAAFLLFSLNLFGQTSDIRNFRHGKFRVPSDTDGDYVIIRKGNRQIEFMEKIGVQAVFIVNWKSDSIYTLRPAKNSVRLFPRFPKNALITVRILQVKEHSYIQLTSSNFDEYKYTSEIFKVED</sequence>
<feature type="signal peptide" evidence="1">
    <location>
        <begin position="1"/>
        <end position="22"/>
    </location>
</feature>
<reference evidence="2 3" key="1">
    <citation type="submission" date="2014-09" db="EMBL/GenBank/DDBJ databases">
        <title>Sporocytophaga myxococcoides PG-01 genome sequencing.</title>
        <authorList>
            <person name="Liu L."/>
            <person name="Gao P.J."/>
            <person name="Chen G.J."/>
            <person name="Wang L.S."/>
        </authorList>
    </citation>
    <scope>NUCLEOTIDE SEQUENCE [LARGE SCALE GENOMIC DNA]</scope>
    <source>
        <strain evidence="2 3">PG-01</strain>
    </source>
</reference>
<evidence type="ECO:0000256" key="1">
    <source>
        <dbReference type="SAM" id="SignalP"/>
    </source>
</evidence>
<evidence type="ECO:0000313" key="3">
    <source>
        <dbReference type="Proteomes" id="UP000030185"/>
    </source>
</evidence>
<dbReference type="Proteomes" id="UP000030185">
    <property type="component" value="Unassembled WGS sequence"/>
</dbReference>
<accession>A0A098LLL7</accession>
<evidence type="ECO:0008006" key="4">
    <source>
        <dbReference type="Google" id="ProtNLM"/>
    </source>
</evidence>
<evidence type="ECO:0000313" key="2">
    <source>
        <dbReference type="EMBL" id="GAL87379.1"/>
    </source>
</evidence>
<proteinExistence type="predicted"/>
<keyword evidence="1" id="KW-0732">Signal</keyword>
<name>A0A098LLL7_9BACT</name>
<feature type="chain" id="PRO_5001937593" description="DUF2846 domain-containing protein" evidence="1">
    <location>
        <begin position="23"/>
        <end position="132"/>
    </location>
</feature>
<dbReference type="AlphaFoldDB" id="A0A098LLL7"/>
<protein>
    <recommendedName>
        <fullName evidence="4">DUF2846 domain-containing protein</fullName>
    </recommendedName>
</protein>
<organism evidence="2 3">
    <name type="scientific">Sporocytophaga myxococcoides</name>
    <dbReference type="NCBI Taxonomy" id="153721"/>
    <lineage>
        <taxon>Bacteria</taxon>
        <taxon>Pseudomonadati</taxon>
        <taxon>Bacteroidota</taxon>
        <taxon>Cytophagia</taxon>
        <taxon>Cytophagales</taxon>
        <taxon>Cytophagaceae</taxon>
        <taxon>Sporocytophaga</taxon>
    </lineage>
</organism>
<dbReference type="EMBL" id="BBLT01000012">
    <property type="protein sequence ID" value="GAL87379.1"/>
    <property type="molecule type" value="Genomic_DNA"/>
</dbReference>
<comment type="caution">
    <text evidence="2">The sequence shown here is derived from an EMBL/GenBank/DDBJ whole genome shotgun (WGS) entry which is preliminary data.</text>
</comment>
<gene>
    <name evidence="2" type="ORF">MYP_4609</name>
</gene>